<evidence type="ECO:0000313" key="2">
    <source>
        <dbReference type="EMBL" id="KAF9622282.1"/>
    </source>
</evidence>
<name>A0A835MAC2_9MAGN</name>
<dbReference type="Proteomes" id="UP000631114">
    <property type="component" value="Unassembled WGS sequence"/>
</dbReference>
<feature type="transmembrane region" description="Helical" evidence="1">
    <location>
        <begin position="43"/>
        <end position="61"/>
    </location>
</feature>
<gene>
    <name evidence="2" type="ORF">IFM89_031085</name>
</gene>
<dbReference type="Gene3D" id="6.10.250.3260">
    <property type="match status" value="1"/>
</dbReference>
<comment type="caution">
    <text evidence="2">The sequence shown here is derived from an EMBL/GenBank/DDBJ whole genome shotgun (WGS) entry which is preliminary data.</text>
</comment>
<keyword evidence="1" id="KW-0812">Transmembrane</keyword>
<reference evidence="2 3" key="1">
    <citation type="submission" date="2020-10" db="EMBL/GenBank/DDBJ databases">
        <title>The Coptis chinensis genome and diversification of protoberbering-type alkaloids.</title>
        <authorList>
            <person name="Wang B."/>
            <person name="Shu S."/>
            <person name="Song C."/>
            <person name="Liu Y."/>
        </authorList>
    </citation>
    <scope>NUCLEOTIDE SEQUENCE [LARGE SCALE GENOMIC DNA]</scope>
    <source>
        <strain evidence="2">HL-2020</strain>
        <tissue evidence="2">Leaf</tissue>
    </source>
</reference>
<evidence type="ECO:0000313" key="3">
    <source>
        <dbReference type="Proteomes" id="UP000631114"/>
    </source>
</evidence>
<proteinExistence type="predicted"/>
<keyword evidence="3" id="KW-1185">Reference proteome</keyword>
<organism evidence="2 3">
    <name type="scientific">Coptis chinensis</name>
    <dbReference type="NCBI Taxonomy" id="261450"/>
    <lineage>
        <taxon>Eukaryota</taxon>
        <taxon>Viridiplantae</taxon>
        <taxon>Streptophyta</taxon>
        <taxon>Embryophyta</taxon>
        <taxon>Tracheophyta</taxon>
        <taxon>Spermatophyta</taxon>
        <taxon>Magnoliopsida</taxon>
        <taxon>Ranunculales</taxon>
        <taxon>Ranunculaceae</taxon>
        <taxon>Coptidoideae</taxon>
        <taxon>Coptis</taxon>
    </lineage>
</organism>
<evidence type="ECO:0000256" key="1">
    <source>
        <dbReference type="SAM" id="Phobius"/>
    </source>
</evidence>
<accession>A0A835MAC2</accession>
<dbReference type="OrthoDB" id="1539250at2759"/>
<dbReference type="AlphaFoldDB" id="A0A835MAC2"/>
<sequence>MSFRAILMPSIRGGGRSFQPQGESSMLHDSCQAKKTPLSPHSLELTSVIVALLLMIAYFYTGTLFGTNAPLLIPQDNSLSSSVWTGVGRLLGSSCCCSSGSSCCCSFFFGPRLCHRVLGVLCFRVLLVGMWLCLVEAEAKACSEKISTKRQTEGPKPGFMVEGASLEAGHTHIPSDVILDLKGGY</sequence>
<keyword evidence="1" id="KW-1133">Transmembrane helix</keyword>
<keyword evidence="1" id="KW-0472">Membrane</keyword>
<protein>
    <submittedName>
        <fullName evidence="2">Uncharacterized protein</fullName>
    </submittedName>
</protein>
<dbReference type="EMBL" id="JADFTS010000002">
    <property type="protein sequence ID" value="KAF9622282.1"/>
    <property type="molecule type" value="Genomic_DNA"/>
</dbReference>
<feature type="transmembrane region" description="Helical" evidence="1">
    <location>
        <begin position="117"/>
        <end position="135"/>
    </location>
</feature>